<evidence type="ECO:0000259" key="4">
    <source>
        <dbReference type="PROSITE" id="PS51635"/>
    </source>
</evidence>
<keyword evidence="6" id="KW-1185">Reference proteome</keyword>
<gene>
    <name evidence="5" type="ORF">A3860_36480</name>
</gene>
<evidence type="ECO:0000256" key="3">
    <source>
        <dbReference type="SAM" id="Phobius"/>
    </source>
</evidence>
<proteinExistence type="predicted"/>
<sequence length="750" mass="85109">MSANNPKTIRLGICMAGAVSAGAYTAGVIDYLIETLKRWQKKKDAIREKQAGNEPLTEEEKLVPLHDVVIEVLSGASAGGMTAAVLGYSFNDGSYYTKRNNDIIPGNYDRPGPDDSPTKLYKVWINMADDHKGSTFQKLMNNGDVVTSLNNMKSLLNSDPIDKISEGAVPAKLQFAPPKYVSQNVSMLLSVTNLEGVPVDIRFSNIDGDDPTCNVLKMHSGFLHYQFNPQDLDIDYPAEVLTEETKAHLAAAAKATGAFPFGLANRKITVKRKFFEDFKTRLKKNSNIDVNLDLQQKDNYIFNSVDGGTINNEPIGTTMRLLACKKNKDRSDDENYLILIDPFPTVTNATKRATYEEPGEYTLLDQAKKIFQAIRNQSMFRQEDLLSGLEMESKRYLIYPTKRKFYFLACGLIGGFSGFFKKEFREHDYQLGRKNCQAFLRFYFGEDLVKFKQITNNGLTTEQYEKWRYNVNFGKAGTTEIWKMPLIPDMLLLNSVDKDQKIETPKYDGLTTNELDVANNLIRARIEKIVKESYPKIQEAGSSINKIVGFLLCFFSGSIKRKIANALFNKTSAYLTETFNPQILKQQELLLFFLQQIKEYGILHQKIKGVKARISNGGERIVSRTSDGVETQCITSKGDYVVTNDTGVKEEYVVNAAKFLDRYVHQAGDYYIPNEKARVYAIQITEESIRAFRLEGLQRLLDKPGEPIYIEAPWHESQTLRLNDYLVIPLAKDEVYRIAQKEFMETYKKV</sequence>
<dbReference type="InterPro" id="IPR002641">
    <property type="entry name" value="PNPLA_dom"/>
</dbReference>
<feature type="transmembrane region" description="Helical" evidence="3">
    <location>
        <begin position="12"/>
        <end position="33"/>
    </location>
</feature>
<name>A0A1V9FMT9_9BACT</name>
<dbReference type="OrthoDB" id="1488362at2"/>
<keyword evidence="2" id="KW-0378">Hydrolase</keyword>
<comment type="caution">
    <text evidence="5">The sequence shown here is derived from an EMBL/GenBank/DDBJ whole genome shotgun (WGS) entry which is preliminary data.</text>
</comment>
<dbReference type="RefSeq" id="WP_081154298.1">
    <property type="nucleotide sequence ID" value="NZ_LVYD01000074.1"/>
</dbReference>
<evidence type="ECO:0000313" key="5">
    <source>
        <dbReference type="EMBL" id="OQP59669.1"/>
    </source>
</evidence>
<dbReference type="Proteomes" id="UP000192796">
    <property type="component" value="Unassembled WGS sequence"/>
</dbReference>
<keyword evidence="2" id="KW-0442">Lipid degradation</keyword>
<organism evidence="5 6">
    <name type="scientific">Niastella vici</name>
    <dbReference type="NCBI Taxonomy" id="1703345"/>
    <lineage>
        <taxon>Bacteria</taxon>
        <taxon>Pseudomonadati</taxon>
        <taxon>Bacteroidota</taxon>
        <taxon>Chitinophagia</taxon>
        <taxon>Chitinophagales</taxon>
        <taxon>Chitinophagaceae</taxon>
        <taxon>Niastella</taxon>
    </lineage>
</organism>
<keyword evidence="3" id="KW-0472">Membrane</keyword>
<keyword evidence="3" id="KW-1133">Transmembrane helix</keyword>
<evidence type="ECO:0000313" key="6">
    <source>
        <dbReference type="Proteomes" id="UP000192796"/>
    </source>
</evidence>
<dbReference type="SUPFAM" id="SSF52151">
    <property type="entry name" value="FabD/lysophospholipase-like"/>
    <property type="match status" value="1"/>
</dbReference>
<reference evidence="5 6" key="1">
    <citation type="submission" date="2016-03" db="EMBL/GenBank/DDBJ databases">
        <title>Niastella vici sp. nov., isolated from farmland soil.</title>
        <authorList>
            <person name="Chen L."/>
            <person name="Wang D."/>
            <person name="Yang S."/>
            <person name="Wang G."/>
        </authorList>
    </citation>
    <scope>NUCLEOTIDE SEQUENCE [LARGE SCALE GENOMIC DNA]</scope>
    <source>
        <strain evidence="5 6">DJ57</strain>
    </source>
</reference>
<dbReference type="InterPro" id="IPR016035">
    <property type="entry name" value="Acyl_Trfase/lysoPLipase"/>
</dbReference>
<dbReference type="PROSITE" id="PS51635">
    <property type="entry name" value="PNPLA"/>
    <property type="match status" value="1"/>
</dbReference>
<evidence type="ECO:0000256" key="1">
    <source>
        <dbReference type="ARBA" id="ARBA00023098"/>
    </source>
</evidence>
<dbReference type="GO" id="GO:0016787">
    <property type="term" value="F:hydrolase activity"/>
    <property type="evidence" value="ECO:0007669"/>
    <property type="project" value="UniProtKB-UniRule"/>
</dbReference>
<dbReference type="GO" id="GO:0016042">
    <property type="term" value="P:lipid catabolic process"/>
    <property type="evidence" value="ECO:0007669"/>
    <property type="project" value="UniProtKB-UniRule"/>
</dbReference>
<feature type="domain" description="PNPLA" evidence="4">
    <location>
        <begin position="13"/>
        <end position="319"/>
    </location>
</feature>
<keyword evidence="3" id="KW-0812">Transmembrane</keyword>
<keyword evidence="1 2" id="KW-0443">Lipid metabolism</keyword>
<dbReference type="Gene3D" id="3.40.1090.10">
    <property type="entry name" value="Cytosolic phospholipase A2 catalytic domain"/>
    <property type="match status" value="1"/>
</dbReference>
<evidence type="ECO:0000256" key="2">
    <source>
        <dbReference type="PROSITE-ProRule" id="PRU01161"/>
    </source>
</evidence>
<feature type="active site" description="Nucleophile" evidence="2">
    <location>
        <position position="77"/>
    </location>
</feature>
<feature type="active site" description="Proton acceptor" evidence="2">
    <location>
        <position position="306"/>
    </location>
</feature>
<feature type="short sequence motif" description="GXSXG" evidence="2">
    <location>
        <begin position="75"/>
        <end position="79"/>
    </location>
</feature>
<dbReference type="AlphaFoldDB" id="A0A1V9FMT9"/>
<protein>
    <recommendedName>
        <fullName evidence="4">PNPLA domain-containing protein</fullName>
    </recommendedName>
</protein>
<dbReference type="EMBL" id="LVYD01000074">
    <property type="protein sequence ID" value="OQP59669.1"/>
    <property type="molecule type" value="Genomic_DNA"/>
</dbReference>
<accession>A0A1V9FMT9</accession>
<comment type="caution">
    <text evidence="2">Lacks conserved residue(s) required for the propagation of feature annotation.</text>
</comment>
<feature type="short sequence motif" description="DGA/G" evidence="2">
    <location>
        <begin position="306"/>
        <end position="308"/>
    </location>
</feature>
<dbReference type="STRING" id="1703345.A3860_36480"/>